<organism evidence="2 3">
    <name type="scientific">Hymenolepis diminuta</name>
    <name type="common">Rat tapeworm</name>
    <dbReference type="NCBI Taxonomy" id="6216"/>
    <lineage>
        <taxon>Eukaryota</taxon>
        <taxon>Metazoa</taxon>
        <taxon>Spiralia</taxon>
        <taxon>Lophotrochozoa</taxon>
        <taxon>Platyhelminthes</taxon>
        <taxon>Cestoda</taxon>
        <taxon>Eucestoda</taxon>
        <taxon>Cyclophyllidea</taxon>
        <taxon>Hymenolepididae</taxon>
        <taxon>Hymenolepis</taxon>
    </lineage>
</organism>
<evidence type="ECO:0000256" key="1">
    <source>
        <dbReference type="SAM" id="MobiDB-lite"/>
    </source>
</evidence>
<dbReference type="EMBL" id="CABIJS010000477">
    <property type="protein sequence ID" value="VUZ52209.1"/>
    <property type="molecule type" value="Genomic_DNA"/>
</dbReference>
<dbReference type="Proteomes" id="UP000321570">
    <property type="component" value="Unassembled WGS sequence"/>
</dbReference>
<proteinExistence type="predicted"/>
<dbReference type="AlphaFoldDB" id="A0A564YYW9"/>
<feature type="region of interest" description="Disordered" evidence="1">
    <location>
        <begin position="1"/>
        <end position="25"/>
    </location>
</feature>
<gene>
    <name evidence="2" type="ORF">WMSIL1_LOCUS10798</name>
</gene>
<evidence type="ECO:0000313" key="2">
    <source>
        <dbReference type="EMBL" id="VUZ52209.1"/>
    </source>
</evidence>
<protein>
    <submittedName>
        <fullName evidence="2">Uncharacterized protein</fullName>
    </submittedName>
</protein>
<reference evidence="2 3" key="1">
    <citation type="submission" date="2019-07" db="EMBL/GenBank/DDBJ databases">
        <authorList>
            <person name="Jastrzebski P J."/>
            <person name="Paukszto L."/>
            <person name="Jastrzebski P J."/>
        </authorList>
    </citation>
    <scope>NUCLEOTIDE SEQUENCE [LARGE SCALE GENOMIC DNA]</scope>
    <source>
        <strain evidence="2 3">WMS-il1</strain>
    </source>
</reference>
<name>A0A564YYW9_HYMDI</name>
<sequence length="55" mass="6066">MKLHPLVGDSVKVGNPTHSTESSKPKFVPVRLVSEPTVPNKQSVPKFCELDHQTN</sequence>
<keyword evidence="3" id="KW-1185">Reference proteome</keyword>
<evidence type="ECO:0000313" key="3">
    <source>
        <dbReference type="Proteomes" id="UP000321570"/>
    </source>
</evidence>
<accession>A0A564YYW9</accession>